<evidence type="ECO:0000313" key="2">
    <source>
        <dbReference type="Proteomes" id="UP000054928"/>
    </source>
</evidence>
<keyword evidence="2" id="KW-1185">Reference proteome</keyword>
<sequence length="105" mass="11715">MGDHHLGRLGAGTVKHSSRLQFILKLARGGDSLPSFWQQFAADYITKDSSFRCSNMALYLAVCGNSANCDFSDEDAVKIYKTPTIMSSRQITPVEYIQKVYTSTR</sequence>
<proteinExistence type="predicted"/>
<accession>A0A0P1AWM5</accession>
<dbReference type="Proteomes" id="UP000054928">
    <property type="component" value="Unassembled WGS sequence"/>
</dbReference>
<dbReference type="RefSeq" id="XP_024581881.1">
    <property type="nucleotide sequence ID" value="XM_024716265.1"/>
</dbReference>
<dbReference type="GeneID" id="36396858"/>
<dbReference type="EMBL" id="CCYD01001583">
    <property type="protein sequence ID" value="CEG45512.1"/>
    <property type="molecule type" value="Genomic_DNA"/>
</dbReference>
<evidence type="ECO:0000313" key="1">
    <source>
        <dbReference type="EMBL" id="CEG45512.1"/>
    </source>
</evidence>
<name>A0A0P1AWM5_PLAHL</name>
<organism evidence="1 2">
    <name type="scientific">Plasmopara halstedii</name>
    <name type="common">Downy mildew of sunflower</name>
    <dbReference type="NCBI Taxonomy" id="4781"/>
    <lineage>
        <taxon>Eukaryota</taxon>
        <taxon>Sar</taxon>
        <taxon>Stramenopiles</taxon>
        <taxon>Oomycota</taxon>
        <taxon>Peronosporomycetes</taxon>
        <taxon>Peronosporales</taxon>
        <taxon>Peronosporaceae</taxon>
        <taxon>Plasmopara</taxon>
    </lineage>
</organism>
<dbReference type="AlphaFoldDB" id="A0A0P1AWM5"/>
<reference evidence="2" key="1">
    <citation type="submission" date="2014-09" db="EMBL/GenBank/DDBJ databases">
        <authorList>
            <person name="Sharma Rahul"/>
            <person name="Thines Marco"/>
        </authorList>
    </citation>
    <scope>NUCLEOTIDE SEQUENCE [LARGE SCALE GENOMIC DNA]</scope>
</reference>
<protein>
    <submittedName>
        <fullName evidence="1">Uncharacterized protein</fullName>
    </submittedName>
</protein>